<comment type="subcellular location">
    <subcellularLocation>
        <location evidence="1">Nucleus</location>
    </subcellularLocation>
</comment>
<sequence length="364" mass="42272">MDFAEGQKAFCFEPDPTKARVLYEARILSCFTAGSIMKKKCYKVHFLGWNNSWDRVVPETHLLPFNEDNKKLKKTLELTIRIKNNRKRKRKINEILKTYFGKKPKLESDDSGSESSENEASKETVDFDDLYRSFVESQQISLKQATEDFKKESITPKVLKFDMPARLKLKLREDSANISRKKKVASLPAKLNLLQIFSLFLESCSKNMVEDIILESLNGIRIIFDNTFSNTLLYKHERPYWEAYISDQVDPSPSVSEVRETRRSAKKRFQKSPTDDIQSHNFISTENLEELRKKKAPSTVCGCIHFLRIFTSLPQVFTSMRMSEEKQKRAVEILGNLLSFIDKNCDRFLSSENFIDYDSISCLS</sequence>
<dbReference type="InterPro" id="IPR008676">
    <property type="entry name" value="MRG"/>
</dbReference>
<dbReference type="GO" id="GO:0006325">
    <property type="term" value="P:chromatin organization"/>
    <property type="evidence" value="ECO:0007669"/>
    <property type="project" value="UniProtKB-KW"/>
</dbReference>
<keyword evidence="9" id="KW-1185">Reference proteome</keyword>
<comment type="caution">
    <text evidence="8">The sequence shown here is derived from an EMBL/GenBank/DDBJ whole genome shotgun (WGS) entry which is preliminary data.</text>
</comment>
<dbReference type="GO" id="GO:0072487">
    <property type="term" value="C:MSL complex"/>
    <property type="evidence" value="ECO:0007669"/>
    <property type="project" value="TreeGrafter"/>
</dbReference>
<keyword evidence="5" id="KW-0539">Nucleus</keyword>
<dbReference type="GO" id="GO:0006355">
    <property type="term" value="P:regulation of DNA-templated transcription"/>
    <property type="evidence" value="ECO:0007669"/>
    <property type="project" value="InterPro"/>
</dbReference>
<gene>
    <name evidence="8" type="ORF">DGYR_LOCUS6703</name>
</gene>
<evidence type="ECO:0000313" key="8">
    <source>
        <dbReference type="EMBL" id="CAD5118307.1"/>
    </source>
</evidence>
<dbReference type="Proteomes" id="UP000549394">
    <property type="component" value="Unassembled WGS sequence"/>
</dbReference>
<dbReference type="PANTHER" id="PTHR10880:SF15">
    <property type="entry name" value="MSL COMPLEX SUBUNIT 3"/>
    <property type="match status" value="1"/>
</dbReference>
<dbReference type="GO" id="GO:0005634">
    <property type="term" value="C:nucleus"/>
    <property type="evidence" value="ECO:0007669"/>
    <property type="project" value="UniProtKB-SubCell"/>
</dbReference>
<dbReference type="AlphaFoldDB" id="A0A7I8VSG5"/>
<evidence type="ECO:0000259" key="7">
    <source>
        <dbReference type="Pfam" id="PF22732"/>
    </source>
</evidence>
<dbReference type="InterPro" id="IPR026541">
    <property type="entry name" value="MRG_dom"/>
</dbReference>
<evidence type="ECO:0000256" key="1">
    <source>
        <dbReference type="ARBA" id="ARBA00004123"/>
    </source>
</evidence>
<reference evidence="8 9" key="1">
    <citation type="submission" date="2020-08" db="EMBL/GenBank/DDBJ databases">
        <authorList>
            <person name="Hejnol A."/>
        </authorList>
    </citation>
    <scope>NUCLEOTIDE SEQUENCE [LARGE SCALE GENOMIC DNA]</scope>
</reference>
<proteinExistence type="predicted"/>
<keyword evidence="3" id="KW-0805">Transcription regulation</keyword>
<evidence type="ECO:0000256" key="4">
    <source>
        <dbReference type="ARBA" id="ARBA00023163"/>
    </source>
</evidence>
<accession>A0A7I8VSG5</accession>
<feature type="domain" description="MSL3 chromodomain-like" evidence="7">
    <location>
        <begin position="3"/>
        <end position="77"/>
    </location>
</feature>
<dbReference type="InterPro" id="IPR016197">
    <property type="entry name" value="Chromo-like_dom_sf"/>
</dbReference>
<name>A0A7I8VSG5_9ANNE</name>
<evidence type="ECO:0000313" key="9">
    <source>
        <dbReference type="Proteomes" id="UP000549394"/>
    </source>
</evidence>
<dbReference type="OrthoDB" id="10044771at2759"/>
<dbReference type="Pfam" id="PF22732">
    <property type="entry name" value="MSL3_chromo-like"/>
    <property type="match status" value="1"/>
</dbReference>
<dbReference type="GO" id="GO:0035267">
    <property type="term" value="C:NuA4 histone acetyltransferase complex"/>
    <property type="evidence" value="ECO:0007669"/>
    <property type="project" value="TreeGrafter"/>
</dbReference>
<dbReference type="SUPFAM" id="SSF54160">
    <property type="entry name" value="Chromo domain-like"/>
    <property type="match status" value="1"/>
</dbReference>
<evidence type="ECO:0000256" key="3">
    <source>
        <dbReference type="ARBA" id="ARBA00023015"/>
    </source>
</evidence>
<evidence type="ECO:0000259" key="6">
    <source>
        <dbReference type="Pfam" id="PF05712"/>
    </source>
</evidence>
<dbReference type="Pfam" id="PF05712">
    <property type="entry name" value="MRG"/>
    <property type="match status" value="1"/>
</dbReference>
<dbReference type="PROSITE" id="PS51640">
    <property type="entry name" value="MRG"/>
    <property type="match status" value="1"/>
</dbReference>
<keyword evidence="2" id="KW-0156">Chromatin regulator</keyword>
<keyword evidence="4" id="KW-0804">Transcription</keyword>
<feature type="domain" description="MRG" evidence="6">
    <location>
        <begin position="149"/>
        <end position="354"/>
    </location>
</feature>
<evidence type="ECO:0000256" key="5">
    <source>
        <dbReference type="ARBA" id="ARBA00023242"/>
    </source>
</evidence>
<dbReference type="Gene3D" id="2.30.30.140">
    <property type="match status" value="1"/>
</dbReference>
<organism evidence="8 9">
    <name type="scientific">Dimorphilus gyrociliatus</name>
    <dbReference type="NCBI Taxonomy" id="2664684"/>
    <lineage>
        <taxon>Eukaryota</taxon>
        <taxon>Metazoa</taxon>
        <taxon>Spiralia</taxon>
        <taxon>Lophotrochozoa</taxon>
        <taxon>Annelida</taxon>
        <taxon>Polychaeta</taxon>
        <taxon>Polychaeta incertae sedis</taxon>
        <taxon>Dinophilidae</taxon>
        <taxon>Dimorphilus</taxon>
    </lineage>
</organism>
<dbReference type="InterPro" id="IPR038217">
    <property type="entry name" value="MRG_C_sf"/>
</dbReference>
<evidence type="ECO:0000256" key="2">
    <source>
        <dbReference type="ARBA" id="ARBA00022853"/>
    </source>
</evidence>
<dbReference type="PANTHER" id="PTHR10880">
    <property type="entry name" value="MORTALITY FACTOR 4-LIKE PROTEIN"/>
    <property type="match status" value="1"/>
</dbReference>
<protein>
    <submittedName>
        <fullName evidence="8">DgyrCDS7020</fullName>
    </submittedName>
</protein>
<dbReference type="EMBL" id="CAJFCJ010000008">
    <property type="protein sequence ID" value="CAD5118307.1"/>
    <property type="molecule type" value="Genomic_DNA"/>
</dbReference>
<dbReference type="InterPro" id="IPR053820">
    <property type="entry name" value="MSL3_chromo-like"/>
</dbReference>
<dbReference type="Gene3D" id="1.10.274.30">
    <property type="entry name" value="MRG domain"/>
    <property type="match status" value="1"/>
</dbReference>